<keyword evidence="2" id="KW-1185">Reference proteome</keyword>
<organism evidence="1 2">
    <name type="scientific">Spiromyces aspiralis</name>
    <dbReference type="NCBI Taxonomy" id="68401"/>
    <lineage>
        <taxon>Eukaryota</taxon>
        <taxon>Fungi</taxon>
        <taxon>Fungi incertae sedis</taxon>
        <taxon>Zoopagomycota</taxon>
        <taxon>Kickxellomycotina</taxon>
        <taxon>Kickxellomycetes</taxon>
        <taxon>Kickxellales</taxon>
        <taxon>Kickxellaceae</taxon>
        <taxon>Spiromyces</taxon>
    </lineage>
</organism>
<evidence type="ECO:0000313" key="2">
    <source>
        <dbReference type="Proteomes" id="UP001145114"/>
    </source>
</evidence>
<dbReference type="Proteomes" id="UP001145114">
    <property type="component" value="Unassembled WGS sequence"/>
</dbReference>
<dbReference type="EMBL" id="JAMZIH010002756">
    <property type="protein sequence ID" value="KAJ1677241.1"/>
    <property type="molecule type" value="Genomic_DNA"/>
</dbReference>
<feature type="non-terminal residue" evidence="1">
    <location>
        <position position="1"/>
    </location>
</feature>
<feature type="non-terminal residue" evidence="1">
    <location>
        <position position="373"/>
    </location>
</feature>
<proteinExistence type="predicted"/>
<gene>
    <name evidence="1" type="ORF">EV182_006574</name>
</gene>
<evidence type="ECO:0000313" key="1">
    <source>
        <dbReference type="EMBL" id="KAJ1677241.1"/>
    </source>
</evidence>
<accession>A0ACC1HLP8</accession>
<name>A0ACC1HLP8_9FUNG</name>
<protein>
    <submittedName>
        <fullName evidence="1">Uncharacterized protein</fullName>
    </submittedName>
</protein>
<comment type="caution">
    <text evidence="1">The sequence shown here is derived from an EMBL/GenBank/DDBJ whole genome shotgun (WGS) entry which is preliminary data.</text>
</comment>
<sequence length="373" mass="41444">RDYEHTPSETALSPRETQSPHFFTSDFALGKPILPLSIGRHSVERSQGLSLPEDDDDGDGDDDNDGSGSGSRRGGGASSSADGGSSGRHRNGRRRFSEADKDTAAVAAATDGSPDRAGGQRSRITAAARRVKQAELTKKLRRAVSKAAALSKFRAPPERRLKSASGHGLFPFIQDALFAPLFYFMRDEHGNRPAPIIFNAIQLAVSSASFERDHLADPTMTDAGAPRESIESQGWGGGGLLHHHHHHLSITIMIQYGDVKWVITRRLSDFLSLHTMLNLRKFQGRIPYVPPFPHQFNYALEKAHILRTTQERHRRINDAAAERRKAFEDYLISTLRHLNMRPCYELCAFLELSAVSIFKNVGWKGKEGFLDRK</sequence>
<reference evidence="1" key="1">
    <citation type="submission" date="2022-06" db="EMBL/GenBank/DDBJ databases">
        <title>Phylogenomic reconstructions and comparative analyses of Kickxellomycotina fungi.</title>
        <authorList>
            <person name="Reynolds N.K."/>
            <person name="Stajich J.E."/>
            <person name="Barry K."/>
            <person name="Grigoriev I.V."/>
            <person name="Crous P."/>
            <person name="Smith M.E."/>
        </authorList>
    </citation>
    <scope>NUCLEOTIDE SEQUENCE</scope>
    <source>
        <strain evidence="1">RSA 2271</strain>
    </source>
</reference>